<dbReference type="Gene3D" id="1.20.1050.10">
    <property type="match status" value="2"/>
</dbReference>
<dbReference type="EMBL" id="NTJZ01000001">
    <property type="protein sequence ID" value="PDH35192.1"/>
    <property type="molecule type" value="Genomic_DNA"/>
</dbReference>
<dbReference type="Proteomes" id="UP000219329">
    <property type="component" value="Unassembled WGS sequence"/>
</dbReference>
<name>A0A2A5WFJ2_9GAMM</name>
<gene>
    <name evidence="2" type="ORF">CNF02_00235</name>
</gene>
<feature type="domain" description="GST N-terminal" evidence="1">
    <location>
        <begin position="9"/>
        <end position="91"/>
    </location>
</feature>
<dbReference type="Gene3D" id="3.40.30.10">
    <property type="entry name" value="Glutaredoxin"/>
    <property type="match status" value="1"/>
</dbReference>
<dbReference type="SUPFAM" id="SSF52833">
    <property type="entry name" value="Thioredoxin-like"/>
    <property type="match status" value="1"/>
</dbReference>
<dbReference type="InterPro" id="IPR036282">
    <property type="entry name" value="Glutathione-S-Trfase_C_sf"/>
</dbReference>
<reference evidence="2 3" key="1">
    <citation type="submission" date="2017-08" db="EMBL/GenBank/DDBJ databases">
        <title>Fine stratification of microbial communities through a metagenomic profile of the photic zone.</title>
        <authorList>
            <person name="Haro-Moreno J.M."/>
            <person name="Lopez-Perez M."/>
            <person name="De La Torre J."/>
            <person name="Picazo A."/>
            <person name="Camacho A."/>
            <person name="Rodriguez-Valera F."/>
        </authorList>
    </citation>
    <scope>NUCLEOTIDE SEQUENCE [LARGE SCALE GENOMIC DNA]</scope>
    <source>
        <strain evidence="2">MED-G28</strain>
    </source>
</reference>
<dbReference type="SUPFAM" id="SSF47616">
    <property type="entry name" value="GST C-terminal domain-like"/>
    <property type="match status" value="1"/>
</dbReference>
<evidence type="ECO:0000313" key="3">
    <source>
        <dbReference type="Proteomes" id="UP000219329"/>
    </source>
</evidence>
<comment type="caution">
    <text evidence="2">The sequence shown here is derived from an EMBL/GenBank/DDBJ whole genome shotgun (WGS) entry which is preliminary data.</text>
</comment>
<dbReference type="InterPro" id="IPR050931">
    <property type="entry name" value="Mito_Protein_Transport_Metaxin"/>
</dbReference>
<dbReference type="Pfam" id="PF13417">
    <property type="entry name" value="GST_N_3"/>
    <property type="match status" value="1"/>
</dbReference>
<dbReference type="GO" id="GO:0016740">
    <property type="term" value="F:transferase activity"/>
    <property type="evidence" value="ECO:0007669"/>
    <property type="project" value="UniProtKB-KW"/>
</dbReference>
<evidence type="ECO:0000313" key="2">
    <source>
        <dbReference type="EMBL" id="PDH35192.1"/>
    </source>
</evidence>
<dbReference type="GO" id="GO:0005737">
    <property type="term" value="C:cytoplasm"/>
    <property type="evidence" value="ECO:0007669"/>
    <property type="project" value="TreeGrafter"/>
</dbReference>
<dbReference type="PANTHER" id="PTHR12289:SF67">
    <property type="match status" value="1"/>
</dbReference>
<evidence type="ECO:0000259" key="1">
    <source>
        <dbReference type="Pfam" id="PF13417"/>
    </source>
</evidence>
<protein>
    <submittedName>
        <fullName evidence="2">Glutathione S-transferase</fullName>
    </submittedName>
</protein>
<dbReference type="InterPro" id="IPR036249">
    <property type="entry name" value="Thioredoxin-like_sf"/>
</dbReference>
<accession>A0A2A5WFJ2</accession>
<dbReference type="PANTHER" id="PTHR12289">
    <property type="entry name" value="METAXIN RELATED"/>
    <property type="match status" value="1"/>
</dbReference>
<proteinExistence type="predicted"/>
<dbReference type="InterPro" id="IPR004045">
    <property type="entry name" value="Glutathione_S-Trfase_N"/>
</dbReference>
<organism evidence="2 3">
    <name type="scientific">OM182 bacterium MED-G28</name>
    <dbReference type="NCBI Taxonomy" id="1986256"/>
    <lineage>
        <taxon>Bacteria</taxon>
        <taxon>Pseudomonadati</taxon>
        <taxon>Pseudomonadota</taxon>
        <taxon>Gammaproteobacteria</taxon>
        <taxon>OMG group</taxon>
        <taxon>OM182 clade</taxon>
    </lineage>
</organism>
<sequence>MQYKEPLELMGVPGSPYTRKMLALLRYRRIQYKLLPSLRGQLRPEPDRYRERPQPKVPLLPTFYGTDDAGNEIAICDSTPLIRELDTEYPTRAVIPENPLLALINSVIEDYADEWLTKAMFHYRWTYPPDIKKAGQMLPRWANINSPEATMRERGRQISELQISRLRYVGSNEITKKTIESSFLRFIKLLDAHLTSNTFLLGMRPASCDFAVYGQLTCLALFDPTPQSIILEFAPRVYAWTEVMEDLSGFEILDDDWPFESRPAEELELPKSLLDILLEIGKTYIPYLLANEQAIKSNKDLLKTEIEGLEWVQKPFPYQFKCLQTLRNEFQQLSIEQRKGFKNIFLGIGISELFD</sequence>
<dbReference type="AlphaFoldDB" id="A0A2A5WFJ2"/>
<keyword evidence="2" id="KW-0808">Transferase</keyword>